<dbReference type="RefSeq" id="WP_187067625.1">
    <property type="nucleotide sequence ID" value="NZ_JACRVF010000003.1"/>
</dbReference>
<comment type="caution">
    <text evidence="2">The sequence shown here is derived from an EMBL/GenBank/DDBJ whole genome shotgun (WGS) entry which is preliminary data.</text>
</comment>
<reference evidence="2" key="1">
    <citation type="submission" date="2020-08" db="EMBL/GenBank/DDBJ databases">
        <title>Pontibacter sp. SD6 16S ribosomal RNA gene Genome sequencing and assembly.</title>
        <authorList>
            <person name="Kang M."/>
        </authorList>
    </citation>
    <scope>NUCLEOTIDE SEQUENCE</scope>
    <source>
        <strain evidence="2">SD6</strain>
    </source>
</reference>
<dbReference type="EMBL" id="JACRVF010000003">
    <property type="protein sequence ID" value="MBC5993608.1"/>
    <property type="molecule type" value="Genomic_DNA"/>
</dbReference>
<feature type="chain" id="PRO_5037219591" evidence="1">
    <location>
        <begin position="20"/>
        <end position="422"/>
    </location>
</feature>
<protein>
    <submittedName>
        <fullName evidence="2">Tol-pal system protein YbgF</fullName>
    </submittedName>
</protein>
<keyword evidence="1" id="KW-0732">Signal</keyword>
<organism evidence="2 3">
    <name type="scientific">Pontibacter cellulosilyticus</name>
    <dbReference type="NCBI Taxonomy" id="1720253"/>
    <lineage>
        <taxon>Bacteria</taxon>
        <taxon>Pseudomonadati</taxon>
        <taxon>Bacteroidota</taxon>
        <taxon>Cytophagia</taxon>
        <taxon>Cytophagales</taxon>
        <taxon>Hymenobacteraceae</taxon>
        <taxon>Pontibacter</taxon>
    </lineage>
</organism>
<evidence type="ECO:0000313" key="2">
    <source>
        <dbReference type="EMBL" id="MBC5993608.1"/>
    </source>
</evidence>
<proteinExistence type="predicted"/>
<accession>A0A923SJA3</accession>
<name>A0A923SJA3_9BACT</name>
<dbReference type="AlphaFoldDB" id="A0A923SJA3"/>
<evidence type="ECO:0000313" key="3">
    <source>
        <dbReference type="Proteomes" id="UP000603640"/>
    </source>
</evidence>
<gene>
    <name evidence="2" type="ORF">H8S84_12245</name>
</gene>
<dbReference type="Gene3D" id="1.25.40.10">
    <property type="entry name" value="Tetratricopeptide repeat domain"/>
    <property type="match status" value="1"/>
</dbReference>
<feature type="signal peptide" evidence="1">
    <location>
        <begin position="1"/>
        <end position="19"/>
    </location>
</feature>
<sequence length="422" mass="49149">MKKLLFTIFALSSSLLALAQSPPTDTTAMRHVTIGSIEVIPEATRVKGMLLLNKDVQYELEGAVDNMYNFKYEIAEKQFKSIRRRYPEHPLPYFLLGLSQWWKIVPTNIQTLKYDDLFFAYMDTAIYKAEEMYEQDEKDFEASFFLAAAYGFTARLHSERSNWRKATVASKRSLEYMERAKAGNGLSPEFLFGEALFNYYAVWIHDEYPMLRPVLAFFPNGDKRLGIKQLRYVANTGFYTGTESKNFLMKIYANEEGNLNEALKISQDLALKYPDNAYFQRFYARLLFVQGHFTRAERISEDILGKLAQNMPGYEAVSGRYASYILAYINQNKYRDFEKAKKYYQDAIMYAEMSNERESGYFVNSYLNLARIADQQNDKVTAKRYYTIVLQQSTDKKSANYKEAKEYLKNNKKAGKTTRKSK</sequence>
<keyword evidence="3" id="KW-1185">Reference proteome</keyword>
<dbReference type="InterPro" id="IPR011990">
    <property type="entry name" value="TPR-like_helical_dom_sf"/>
</dbReference>
<dbReference type="Proteomes" id="UP000603640">
    <property type="component" value="Unassembled WGS sequence"/>
</dbReference>
<evidence type="ECO:0000256" key="1">
    <source>
        <dbReference type="SAM" id="SignalP"/>
    </source>
</evidence>
<dbReference type="SUPFAM" id="SSF81901">
    <property type="entry name" value="HCP-like"/>
    <property type="match status" value="1"/>
</dbReference>